<evidence type="ECO:0000256" key="5">
    <source>
        <dbReference type="SAM" id="MobiDB-lite"/>
    </source>
</evidence>
<keyword evidence="3" id="KW-0967">Endosome</keyword>
<dbReference type="GO" id="GO:0009898">
    <property type="term" value="C:cytoplasmic side of plasma membrane"/>
    <property type="evidence" value="ECO:0007669"/>
    <property type="project" value="TreeGrafter"/>
</dbReference>
<accession>A0AA85JSD7</accession>
<dbReference type="WBParaSite" id="TREG1_48460.1">
    <property type="protein sequence ID" value="TREG1_48460.1"/>
    <property type="gene ID" value="TREG1_48460"/>
</dbReference>
<feature type="region of interest" description="Disordered" evidence="5">
    <location>
        <begin position="443"/>
        <end position="464"/>
    </location>
</feature>
<organism evidence="6 7">
    <name type="scientific">Trichobilharzia regenti</name>
    <name type="common">Nasal bird schistosome</name>
    <dbReference type="NCBI Taxonomy" id="157069"/>
    <lineage>
        <taxon>Eukaryota</taxon>
        <taxon>Metazoa</taxon>
        <taxon>Spiralia</taxon>
        <taxon>Lophotrochozoa</taxon>
        <taxon>Platyhelminthes</taxon>
        <taxon>Trematoda</taxon>
        <taxon>Digenea</taxon>
        <taxon>Strigeidida</taxon>
        <taxon>Schistosomatoidea</taxon>
        <taxon>Schistosomatidae</taxon>
        <taxon>Trichobilharzia</taxon>
    </lineage>
</organism>
<dbReference type="Proteomes" id="UP000050795">
    <property type="component" value="Unassembled WGS sequence"/>
</dbReference>
<dbReference type="GO" id="GO:0005771">
    <property type="term" value="C:multivesicular body"/>
    <property type="evidence" value="ECO:0007669"/>
    <property type="project" value="TreeGrafter"/>
</dbReference>
<name>A0AA85JSD7_TRIRE</name>
<dbReference type="InterPro" id="IPR005024">
    <property type="entry name" value="Snf7_fam"/>
</dbReference>
<dbReference type="AlphaFoldDB" id="A0AA85JSD7"/>
<dbReference type="PANTHER" id="PTHR22761">
    <property type="entry name" value="CHARGED MULTIVESICULAR BODY PROTEIN"/>
    <property type="match status" value="1"/>
</dbReference>
<reference evidence="7" key="2">
    <citation type="submission" date="2023-11" db="UniProtKB">
        <authorList>
            <consortium name="WormBaseParasite"/>
        </authorList>
    </citation>
    <scope>IDENTIFICATION</scope>
</reference>
<keyword evidence="6" id="KW-1185">Reference proteome</keyword>
<comment type="subcellular location">
    <subcellularLocation>
        <location evidence="1">Endosome</location>
    </subcellularLocation>
</comment>
<dbReference type="PANTHER" id="PTHR22761:SF10">
    <property type="entry name" value="GH13992P"/>
    <property type="match status" value="1"/>
</dbReference>
<evidence type="ECO:0008006" key="8">
    <source>
        <dbReference type="Google" id="ProtNLM"/>
    </source>
</evidence>
<keyword evidence="4" id="KW-0175">Coiled coil</keyword>
<proteinExistence type="inferred from homology"/>
<feature type="coiled-coil region" evidence="4">
    <location>
        <begin position="261"/>
        <end position="335"/>
    </location>
</feature>
<dbReference type="Gene3D" id="6.10.140.1230">
    <property type="match status" value="1"/>
</dbReference>
<evidence type="ECO:0000313" key="7">
    <source>
        <dbReference type="WBParaSite" id="TREG1_48460.1"/>
    </source>
</evidence>
<dbReference type="GO" id="GO:0032511">
    <property type="term" value="P:late endosome to vacuole transport via multivesicular body sorting pathway"/>
    <property type="evidence" value="ECO:0007669"/>
    <property type="project" value="TreeGrafter"/>
</dbReference>
<comment type="similarity">
    <text evidence="2">Belongs to the SNF7 family.</text>
</comment>
<evidence type="ECO:0000256" key="4">
    <source>
        <dbReference type="SAM" id="Coils"/>
    </source>
</evidence>
<dbReference type="GO" id="GO:0006900">
    <property type="term" value="P:vesicle budding from membrane"/>
    <property type="evidence" value="ECO:0007669"/>
    <property type="project" value="TreeGrafter"/>
</dbReference>
<dbReference type="Pfam" id="PF25880">
    <property type="entry name" value="WHD_CHMP7_1st"/>
    <property type="match status" value="1"/>
</dbReference>
<evidence type="ECO:0000256" key="3">
    <source>
        <dbReference type="ARBA" id="ARBA00022753"/>
    </source>
</evidence>
<evidence type="ECO:0000256" key="2">
    <source>
        <dbReference type="ARBA" id="ARBA00006190"/>
    </source>
</evidence>
<evidence type="ECO:0000313" key="6">
    <source>
        <dbReference type="Proteomes" id="UP000050795"/>
    </source>
</evidence>
<dbReference type="GO" id="GO:0000815">
    <property type="term" value="C:ESCRT III complex"/>
    <property type="evidence" value="ECO:0007669"/>
    <property type="project" value="TreeGrafter"/>
</dbReference>
<protein>
    <recommendedName>
        <fullName evidence="8">Charged multivesicular body protein 7</fullName>
    </recommendedName>
</protein>
<sequence length="464" mass="52543">MFEDKPTGFQLPDIWNDDDAMYSLMQPIRRSKLVDPINYNTKITFWKRTLLSYAKSQKAYVVCINSLQKLFTRHFPVEGVDLFPQSLGEVITEMESEGLLEPVVPPRSIIGNIFTALSYVVHQPALWAYQYLSGQQSSSKTESDMLDQQFVLTELAESSAADFMSWFHENYCDQRLLPHSPVYDLDVFNSALSRFYSHTATREYIWNLLKNIKRCVSVEITSTENAKPIQIVRVGENINTRPAKPPNSETAKMESSVLSGIIQLKTTIGQLENEEERLETTIEQNRAQIKSLLMNKKNLEAKSLLRRTKVLEKSLNQKQTQLNNLEKMLLDIQSAAENRNIVRVLGSVNEALKLAVGGSDALNKAEDIVSDVMESIHESQEISDALSSYRHNSLNLEDMSDLEQELNDFLSPPKKPLSPEKRQRPNYDDLEAELASLTLSTDIISSLPNPNSPSTKKNPVLLDG</sequence>
<dbReference type="Pfam" id="PF03357">
    <property type="entry name" value="Snf7"/>
    <property type="match status" value="1"/>
</dbReference>
<evidence type="ECO:0000256" key="1">
    <source>
        <dbReference type="ARBA" id="ARBA00004177"/>
    </source>
</evidence>
<reference evidence="6" key="1">
    <citation type="submission" date="2022-06" db="EMBL/GenBank/DDBJ databases">
        <authorList>
            <person name="Berger JAMES D."/>
            <person name="Berger JAMES D."/>
        </authorList>
    </citation>
    <scope>NUCLEOTIDE SEQUENCE [LARGE SCALE GENOMIC DNA]</scope>
</reference>